<dbReference type="CDD" id="cd00067">
    <property type="entry name" value="GAL4"/>
    <property type="match status" value="1"/>
</dbReference>
<dbReference type="EMBL" id="PKMI01000028">
    <property type="protein sequence ID" value="RBA14063.1"/>
    <property type="molecule type" value="Genomic_DNA"/>
</dbReference>
<accession>A0A365MZU4</accession>
<dbReference type="InterPro" id="IPR001138">
    <property type="entry name" value="Zn2Cys6_DnaBD"/>
</dbReference>
<feature type="domain" description="Zn(2)-C6 fungal-type" evidence="4">
    <location>
        <begin position="31"/>
        <end position="60"/>
    </location>
</feature>
<feature type="region of interest" description="Disordered" evidence="3">
    <location>
        <begin position="219"/>
        <end position="262"/>
    </location>
</feature>
<dbReference type="CDD" id="cd12148">
    <property type="entry name" value="fungal_TF_MHR"/>
    <property type="match status" value="1"/>
</dbReference>
<name>A0A365MZU4_GIBIN</name>
<keyword evidence="1" id="KW-0479">Metal-binding</keyword>
<sequence length="832" mass="91891">MAQAREPKGVKKSSTSTGETGKRRTPYALRACDACRRRKGKCDGRQPCRHCSSRNQNCSYSSSLENNSSSLDSDDWPHPATTTAAPPAPAITDPIPATANHDCATSGTSCQTNQAAIVDMLSSLQEQLNSLASQVQYSSNQEQTNLPSPMTMIAATRPRDPTPNTNPNTIPIISHSYTESTTDDQSSTPKSSRTTASQHFYGPTCPDYALNVGQLKLRRNSLPGPPLQQKQLQLASIHEDDASDEADQNDGQNTQFSVSPRTIDKGDPAMLLTFRSIMGLQETTQLLYIYQEVVGELHPVVDIDALIMQTRSWYAEAGAGIWDVLASSTGAATYELLLILNLCLAIALRADGNPSSSNTETLLRDSFQDAVNAKLAAPANSIQHATIIFLKGWYDFFQEMPRSAWRMCGIAGRMLMELGLHNAEVFRHTVKTEAQRTEACTLISSIVILDRQWSYATGLPTHFQDKSFSSVSTSSVKNPYLKAMLSFILISDRFSEPISNAAKGEGYNDENSFELMSFQIEQWRKKAVGDYTVANCQAWHTDPSTRPPTWTILLNLRAESVRSQLLKPFFFSELDIEITKNHVRSATDRVYDIIHVLHTLDATTDLYRKQHPYYQHILACTAGLAFLLIAFIKQNRVTMLPTLTPELIESLGGSFSMCVTLTTKYTHRSRSARRLAKRLIEMRRNLLSLGILNPASPGSHEGLDNVTESIRRASLAQPVGDFQPYAEYSPPFNNGVVPGGFVAGTVISDTDMQMGWEDSLRLQWPIGDVNHMFSETDDLLFHMIAMIAGMGFRNGYGHFADSGCSIRIAGRWPAEGLSLEAHGGKVASSRYD</sequence>
<evidence type="ECO:0000256" key="1">
    <source>
        <dbReference type="ARBA" id="ARBA00022723"/>
    </source>
</evidence>
<feature type="compositionally biased region" description="Low complexity" evidence="3">
    <location>
        <begin position="53"/>
        <end position="71"/>
    </location>
</feature>
<feature type="compositionally biased region" description="Polar residues" evidence="3">
    <location>
        <begin position="176"/>
        <end position="198"/>
    </location>
</feature>
<evidence type="ECO:0000256" key="2">
    <source>
        <dbReference type="ARBA" id="ARBA00023242"/>
    </source>
</evidence>
<evidence type="ECO:0000313" key="5">
    <source>
        <dbReference type="EMBL" id="RBA14063.1"/>
    </source>
</evidence>
<keyword evidence="2" id="KW-0539">Nucleus</keyword>
<proteinExistence type="predicted"/>
<evidence type="ECO:0000313" key="6">
    <source>
        <dbReference type="Proteomes" id="UP000251714"/>
    </source>
</evidence>
<dbReference type="GO" id="GO:0006351">
    <property type="term" value="P:DNA-templated transcription"/>
    <property type="evidence" value="ECO:0007669"/>
    <property type="project" value="InterPro"/>
</dbReference>
<comment type="caution">
    <text evidence="5">The sequence shown here is derived from an EMBL/GenBank/DDBJ whole genome shotgun (WGS) entry which is preliminary data.</text>
</comment>
<gene>
    <name evidence="5" type="ORF">FPRO05_02855</name>
</gene>
<evidence type="ECO:0000256" key="3">
    <source>
        <dbReference type="SAM" id="MobiDB-lite"/>
    </source>
</evidence>
<organism evidence="5 6">
    <name type="scientific">Gibberella intermedia</name>
    <name type="common">Bulb rot disease fungus</name>
    <name type="synonym">Fusarium proliferatum</name>
    <dbReference type="NCBI Taxonomy" id="948311"/>
    <lineage>
        <taxon>Eukaryota</taxon>
        <taxon>Fungi</taxon>
        <taxon>Dikarya</taxon>
        <taxon>Ascomycota</taxon>
        <taxon>Pezizomycotina</taxon>
        <taxon>Sordariomycetes</taxon>
        <taxon>Hypocreomycetidae</taxon>
        <taxon>Hypocreales</taxon>
        <taxon>Nectriaceae</taxon>
        <taxon>Fusarium</taxon>
        <taxon>Fusarium fujikuroi species complex</taxon>
    </lineage>
</organism>
<dbReference type="Gene3D" id="4.10.240.10">
    <property type="entry name" value="Zn(2)-C6 fungal-type DNA-binding domain"/>
    <property type="match status" value="1"/>
</dbReference>
<dbReference type="InterPro" id="IPR007219">
    <property type="entry name" value="XnlR_reg_dom"/>
</dbReference>
<feature type="compositionally biased region" description="Low complexity" evidence="3">
    <location>
        <begin position="78"/>
        <end position="93"/>
    </location>
</feature>
<feature type="region of interest" description="Disordered" evidence="3">
    <location>
        <begin position="39"/>
        <end position="93"/>
    </location>
</feature>
<evidence type="ECO:0000259" key="4">
    <source>
        <dbReference type="PROSITE" id="PS50048"/>
    </source>
</evidence>
<dbReference type="PROSITE" id="PS50048">
    <property type="entry name" value="ZN2_CY6_FUNGAL_2"/>
    <property type="match status" value="1"/>
</dbReference>
<reference evidence="5 6" key="1">
    <citation type="submission" date="2017-12" db="EMBL/GenBank/DDBJ databases">
        <title>Genome sequence of the mycotoxigenic crop pathogen Fusarium proliferatum, strain ITEM 2341 from Date Palm.</title>
        <authorList>
            <person name="Almiman B.F."/>
            <person name="Shittu T.A."/>
            <person name="Muthumeenakshi S."/>
            <person name="Baroncelli R."/>
            <person name="Sreenivasaprasada S."/>
        </authorList>
    </citation>
    <scope>NUCLEOTIDE SEQUENCE [LARGE SCALE GENOMIC DNA]</scope>
    <source>
        <strain evidence="5 6">ITEM 2341</strain>
    </source>
</reference>
<feature type="region of interest" description="Disordered" evidence="3">
    <location>
        <begin position="1"/>
        <end position="23"/>
    </location>
</feature>
<dbReference type="PANTHER" id="PTHR46910">
    <property type="entry name" value="TRANSCRIPTION FACTOR PDR1"/>
    <property type="match status" value="1"/>
</dbReference>
<dbReference type="PANTHER" id="PTHR46910:SF13">
    <property type="entry name" value="SPECIFIC TRANSCRIPTION FACTOR, PUTATIVE (AFU_ORTHOLOGUE AFUA_4G06190)-RELATED"/>
    <property type="match status" value="1"/>
</dbReference>
<dbReference type="SMART" id="SM00066">
    <property type="entry name" value="GAL4"/>
    <property type="match status" value="1"/>
</dbReference>
<dbReference type="SMART" id="SM00906">
    <property type="entry name" value="Fungal_trans"/>
    <property type="match status" value="1"/>
</dbReference>
<dbReference type="Pfam" id="PF00172">
    <property type="entry name" value="Zn_clus"/>
    <property type="match status" value="1"/>
</dbReference>
<dbReference type="InterPro" id="IPR050987">
    <property type="entry name" value="AtrR-like"/>
</dbReference>
<dbReference type="InterPro" id="IPR036864">
    <property type="entry name" value="Zn2-C6_fun-type_DNA-bd_sf"/>
</dbReference>
<protein>
    <recommendedName>
        <fullName evidence="4">Zn(2)-C6 fungal-type domain-containing protein</fullName>
    </recommendedName>
</protein>
<dbReference type="GO" id="GO:0003677">
    <property type="term" value="F:DNA binding"/>
    <property type="evidence" value="ECO:0007669"/>
    <property type="project" value="InterPro"/>
</dbReference>
<dbReference type="Proteomes" id="UP000251714">
    <property type="component" value="Unassembled WGS sequence"/>
</dbReference>
<dbReference type="AlphaFoldDB" id="A0A365MZU4"/>
<dbReference type="GO" id="GO:0000981">
    <property type="term" value="F:DNA-binding transcription factor activity, RNA polymerase II-specific"/>
    <property type="evidence" value="ECO:0007669"/>
    <property type="project" value="InterPro"/>
</dbReference>
<dbReference type="GO" id="GO:0008270">
    <property type="term" value="F:zinc ion binding"/>
    <property type="evidence" value="ECO:0007669"/>
    <property type="project" value="InterPro"/>
</dbReference>
<feature type="region of interest" description="Disordered" evidence="3">
    <location>
        <begin position="176"/>
        <end position="200"/>
    </location>
</feature>
<dbReference type="PROSITE" id="PS00463">
    <property type="entry name" value="ZN2_CY6_FUNGAL_1"/>
    <property type="match status" value="1"/>
</dbReference>
<dbReference type="SUPFAM" id="SSF57701">
    <property type="entry name" value="Zn2/Cys6 DNA-binding domain"/>
    <property type="match status" value="1"/>
</dbReference>
<feature type="compositionally biased region" description="Polar residues" evidence="3">
    <location>
        <begin position="249"/>
        <end position="260"/>
    </location>
</feature>
<dbReference type="Pfam" id="PF04082">
    <property type="entry name" value="Fungal_trans"/>
    <property type="match status" value="1"/>
</dbReference>